<gene>
    <name evidence="2" type="ORF">DFQ08_10278</name>
</gene>
<evidence type="ECO:0000313" key="2">
    <source>
        <dbReference type="EMBL" id="RCW92058.1"/>
    </source>
</evidence>
<comment type="caution">
    <text evidence="2">The sequence shown here is derived from an EMBL/GenBank/DDBJ whole genome shotgun (WGS) entry which is preliminary data.</text>
</comment>
<feature type="chain" id="PRO_5016834523" evidence="1">
    <location>
        <begin position="20"/>
        <end position="47"/>
    </location>
</feature>
<dbReference type="AlphaFoldDB" id="A0A368ZIF4"/>
<organism evidence="2 3">
    <name type="scientific">Winogradskyella arenosi</name>
    <dbReference type="NCBI Taxonomy" id="533325"/>
    <lineage>
        <taxon>Bacteria</taxon>
        <taxon>Pseudomonadati</taxon>
        <taxon>Bacteroidota</taxon>
        <taxon>Flavobacteriia</taxon>
        <taxon>Flavobacteriales</taxon>
        <taxon>Flavobacteriaceae</taxon>
        <taxon>Winogradskyella</taxon>
    </lineage>
</organism>
<accession>A0A368ZIF4</accession>
<evidence type="ECO:0000313" key="3">
    <source>
        <dbReference type="Proteomes" id="UP000253436"/>
    </source>
</evidence>
<sequence>MKKLLLSLVILAGATLVLSQDDSNDLDNIGADEVVSVQMNLPLDLRH</sequence>
<proteinExistence type="predicted"/>
<feature type="signal peptide" evidence="1">
    <location>
        <begin position="1"/>
        <end position="19"/>
    </location>
</feature>
<keyword evidence="3" id="KW-1185">Reference proteome</keyword>
<dbReference type="Proteomes" id="UP000253436">
    <property type="component" value="Unassembled WGS sequence"/>
</dbReference>
<keyword evidence="1" id="KW-0732">Signal</keyword>
<name>A0A368ZIF4_9FLAO</name>
<protein>
    <submittedName>
        <fullName evidence="2">Uncharacterized protein</fullName>
    </submittedName>
</protein>
<evidence type="ECO:0000256" key="1">
    <source>
        <dbReference type="SAM" id="SignalP"/>
    </source>
</evidence>
<dbReference type="EMBL" id="QPJO01000002">
    <property type="protein sequence ID" value="RCW92058.1"/>
    <property type="molecule type" value="Genomic_DNA"/>
</dbReference>
<reference evidence="2 3" key="1">
    <citation type="submission" date="2018-07" db="EMBL/GenBank/DDBJ databases">
        <title>Genomic Encyclopedia of Type Strains, Phase III (KMG-III): the genomes of soil and plant-associated and newly described type strains.</title>
        <authorList>
            <person name="Whitman W."/>
        </authorList>
    </citation>
    <scope>NUCLEOTIDE SEQUENCE [LARGE SCALE GENOMIC DNA]</scope>
    <source>
        <strain evidence="2 3">CECT 7958</strain>
    </source>
</reference>